<reference evidence="3" key="2">
    <citation type="journal article" date="2008" name="Nucleic Acids Res.">
        <title>The rice annotation project database (RAP-DB): 2008 update.</title>
        <authorList>
            <consortium name="The rice annotation project (RAP)"/>
        </authorList>
    </citation>
    <scope>GENOME REANNOTATION</scope>
    <source>
        <strain evidence="3">cv. Nipponbare</strain>
    </source>
</reference>
<evidence type="ECO:0000313" key="2">
    <source>
        <dbReference type="EMBL" id="BAD23674.1"/>
    </source>
</evidence>
<sequence>MHLRKFLERKYLWLLVHDALVMLRFSFRQLLKQRENSSGRQNMASKKCAETNGTGRARILSGTPRPTPPSRMVIHTDQRRLVCVNSVVHAT</sequence>
<reference evidence="3" key="1">
    <citation type="journal article" date="2005" name="Nature">
        <title>The map-based sequence of the rice genome.</title>
        <authorList>
            <consortium name="International rice genome sequencing project (IRGSP)"/>
            <person name="Matsumoto T."/>
            <person name="Wu J."/>
            <person name="Kanamori H."/>
            <person name="Katayose Y."/>
            <person name="Fujisawa M."/>
            <person name="Namiki N."/>
            <person name="Mizuno H."/>
            <person name="Yamamoto K."/>
            <person name="Antonio B.A."/>
            <person name="Baba T."/>
            <person name="Sakata K."/>
            <person name="Nagamura Y."/>
            <person name="Aoki H."/>
            <person name="Arikawa K."/>
            <person name="Arita K."/>
            <person name="Bito T."/>
            <person name="Chiden Y."/>
            <person name="Fujitsuka N."/>
            <person name="Fukunaka R."/>
            <person name="Hamada M."/>
            <person name="Harada C."/>
            <person name="Hayashi A."/>
            <person name="Hijishita S."/>
            <person name="Honda M."/>
            <person name="Hosokawa S."/>
            <person name="Ichikawa Y."/>
            <person name="Idonuma A."/>
            <person name="Iijima M."/>
            <person name="Ikeda M."/>
            <person name="Ikeno M."/>
            <person name="Ito K."/>
            <person name="Ito S."/>
            <person name="Ito T."/>
            <person name="Ito Y."/>
            <person name="Ito Y."/>
            <person name="Iwabuchi A."/>
            <person name="Kamiya K."/>
            <person name="Karasawa W."/>
            <person name="Kurita K."/>
            <person name="Katagiri S."/>
            <person name="Kikuta A."/>
            <person name="Kobayashi H."/>
            <person name="Kobayashi N."/>
            <person name="Machita K."/>
            <person name="Maehara T."/>
            <person name="Masukawa M."/>
            <person name="Mizubayashi T."/>
            <person name="Mukai Y."/>
            <person name="Nagasaki H."/>
            <person name="Nagata Y."/>
            <person name="Naito S."/>
            <person name="Nakashima M."/>
            <person name="Nakama Y."/>
            <person name="Nakamichi Y."/>
            <person name="Nakamura M."/>
            <person name="Meguro A."/>
            <person name="Negishi M."/>
            <person name="Ohta I."/>
            <person name="Ohta T."/>
            <person name="Okamoto M."/>
            <person name="Ono N."/>
            <person name="Saji S."/>
            <person name="Sakaguchi M."/>
            <person name="Sakai K."/>
            <person name="Shibata M."/>
            <person name="Shimokawa T."/>
            <person name="Song J."/>
            <person name="Takazaki Y."/>
            <person name="Terasawa K."/>
            <person name="Tsugane M."/>
            <person name="Tsuji K."/>
            <person name="Ueda S."/>
            <person name="Waki K."/>
            <person name="Yamagata H."/>
            <person name="Yamamoto M."/>
            <person name="Yamamoto S."/>
            <person name="Yamane H."/>
            <person name="Yoshiki S."/>
            <person name="Yoshihara R."/>
            <person name="Yukawa K."/>
            <person name="Zhong H."/>
            <person name="Yano M."/>
            <person name="Yuan Q."/>
            <person name="Ouyang S."/>
            <person name="Liu J."/>
            <person name="Jones K.M."/>
            <person name="Gansberger K."/>
            <person name="Moffat K."/>
            <person name="Hill J."/>
            <person name="Bera J."/>
            <person name="Fadrosh D."/>
            <person name="Jin S."/>
            <person name="Johri S."/>
            <person name="Kim M."/>
            <person name="Overton L."/>
            <person name="Reardon M."/>
            <person name="Tsitrin T."/>
            <person name="Vuong H."/>
            <person name="Weaver B."/>
            <person name="Ciecko A."/>
            <person name="Tallon L."/>
            <person name="Jackson J."/>
            <person name="Pai G."/>
            <person name="Aken S.V."/>
            <person name="Utterback T."/>
            <person name="Reidmuller S."/>
            <person name="Feldblyum T."/>
            <person name="Hsiao J."/>
            <person name="Zismann V."/>
            <person name="Iobst S."/>
            <person name="de Vazeille A.R."/>
            <person name="Buell C.R."/>
            <person name="Ying K."/>
            <person name="Li Y."/>
            <person name="Lu T."/>
            <person name="Huang Y."/>
            <person name="Zhao Q."/>
            <person name="Feng Q."/>
            <person name="Zhang L."/>
            <person name="Zhu J."/>
            <person name="Weng Q."/>
            <person name="Mu J."/>
            <person name="Lu Y."/>
            <person name="Fan D."/>
            <person name="Liu Y."/>
            <person name="Guan J."/>
            <person name="Zhang Y."/>
            <person name="Yu S."/>
            <person name="Liu X."/>
            <person name="Zhang Y."/>
            <person name="Hong G."/>
            <person name="Han B."/>
            <person name="Choisne N."/>
            <person name="Demange N."/>
            <person name="Orjeda G."/>
            <person name="Samain S."/>
            <person name="Cattolico L."/>
            <person name="Pelletier E."/>
            <person name="Couloux A."/>
            <person name="Segurens B."/>
            <person name="Wincker P."/>
            <person name="D'Hont A."/>
            <person name="Scarpelli C."/>
            <person name="Weissenbach J."/>
            <person name="Salanoubat M."/>
            <person name="Quetier F."/>
            <person name="Yu Y."/>
            <person name="Kim H.R."/>
            <person name="Rambo T."/>
            <person name="Currie J."/>
            <person name="Collura K."/>
            <person name="Luo M."/>
            <person name="Yang T."/>
            <person name="Ammiraju J.S.S."/>
            <person name="Engler F."/>
            <person name="Soderlund C."/>
            <person name="Wing R.A."/>
            <person name="Palmer L.E."/>
            <person name="de la Bastide M."/>
            <person name="Spiegel L."/>
            <person name="Nascimento L."/>
            <person name="Zutavern T."/>
            <person name="O'Shaughnessy A."/>
            <person name="Dike S."/>
            <person name="Dedhia N."/>
            <person name="Preston R."/>
            <person name="Balija V."/>
            <person name="McCombie W.R."/>
            <person name="Chow T."/>
            <person name="Chen H."/>
            <person name="Chung M."/>
            <person name="Chen C."/>
            <person name="Shaw J."/>
            <person name="Wu H."/>
            <person name="Hsiao K."/>
            <person name="Chao Y."/>
            <person name="Chu M."/>
            <person name="Cheng C."/>
            <person name="Hour A."/>
            <person name="Lee P."/>
            <person name="Lin S."/>
            <person name="Lin Y."/>
            <person name="Liou J."/>
            <person name="Liu S."/>
            <person name="Hsing Y."/>
            <person name="Raghuvanshi S."/>
            <person name="Mohanty A."/>
            <person name="Bharti A.K."/>
            <person name="Gaur A."/>
            <person name="Gupta V."/>
            <person name="Kumar D."/>
            <person name="Ravi V."/>
            <person name="Vij S."/>
            <person name="Kapur A."/>
            <person name="Khurana P."/>
            <person name="Khurana P."/>
            <person name="Khurana J.P."/>
            <person name="Tyagi A.K."/>
            <person name="Gaikwad K."/>
            <person name="Singh A."/>
            <person name="Dalal V."/>
            <person name="Srivastava S."/>
            <person name="Dixit A."/>
            <person name="Pal A.K."/>
            <person name="Ghazi I.A."/>
            <person name="Yadav M."/>
            <person name="Pandit A."/>
            <person name="Bhargava A."/>
            <person name="Sureshbabu K."/>
            <person name="Batra K."/>
            <person name="Sharma T.R."/>
            <person name="Mohapatra T."/>
            <person name="Singh N.K."/>
            <person name="Messing J."/>
            <person name="Nelson A.B."/>
            <person name="Fuks G."/>
            <person name="Kavchok S."/>
            <person name="Keizer G."/>
            <person name="Linton E."/>
            <person name="Llaca V."/>
            <person name="Song R."/>
            <person name="Tanyolac B."/>
            <person name="Young S."/>
            <person name="Ho-Il K."/>
            <person name="Hahn J.H."/>
            <person name="Sangsakoo G."/>
            <person name="Vanavichit A."/>
            <person name="de Mattos Luiz.A.T."/>
            <person name="Zimmer P.D."/>
            <person name="Malone G."/>
            <person name="Dellagostin O."/>
            <person name="de Oliveira A.C."/>
            <person name="Bevan M."/>
            <person name="Bancroft I."/>
            <person name="Minx P."/>
            <person name="Cordum H."/>
            <person name="Wilson R."/>
            <person name="Cheng Z."/>
            <person name="Jin W."/>
            <person name="Jiang J."/>
            <person name="Leong S.A."/>
            <person name="Iwama H."/>
            <person name="Gojobori T."/>
            <person name="Itoh T."/>
            <person name="Niimura Y."/>
            <person name="Fujii Y."/>
            <person name="Habara T."/>
            <person name="Sakai H."/>
            <person name="Sato Y."/>
            <person name="Wilson G."/>
            <person name="Kumar K."/>
            <person name="McCouch S."/>
            <person name="Juretic N."/>
            <person name="Hoen D."/>
            <person name="Wright S."/>
            <person name="Bruskiewich R."/>
            <person name="Bureau T."/>
            <person name="Miyao A."/>
            <person name="Hirochika H."/>
            <person name="Nishikawa T."/>
            <person name="Kadowaki K."/>
            <person name="Sugiura M."/>
            <person name="Burr B."/>
            <person name="Sasaki T."/>
        </authorList>
    </citation>
    <scope>NUCLEOTIDE SEQUENCE [LARGE SCALE GENOMIC DNA]</scope>
    <source>
        <strain evidence="3">cv. Nipponbare</strain>
    </source>
</reference>
<protein>
    <submittedName>
        <fullName evidence="2">Uncharacterized protein</fullName>
    </submittedName>
</protein>
<evidence type="ECO:0000313" key="3">
    <source>
        <dbReference type="Proteomes" id="UP000000763"/>
    </source>
</evidence>
<evidence type="ECO:0000256" key="1">
    <source>
        <dbReference type="SAM" id="MobiDB-lite"/>
    </source>
</evidence>
<dbReference type="Proteomes" id="UP000000763">
    <property type="component" value="Chromosome 9"/>
</dbReference>
<dbReference type="AlphaFoldDB" id="Q6K2E2"/>
<accession>Q6K2E2</accession>
<proteinExistence type="predicted"/>
<gene>
    <name evidence="2" type="primary">OSJNBb0024J13.13-2</name>
</gene>
<name>Q6K2E2_ORYSJ</name>
<feature type="region of interest" description="Disordered" evidence="1">
    <location>
        <begin position="35"/>
        <end position="75"/>
    </location>
</feature>
<organism evidence="2 3">
    <name type="scientific">Oryza sativa subsp. japonica</name>
    <name type="common">Rice</name>
    <dbReference type="NCBI Taxonomy" id="39947"/>
    <lineage>
        <taxon>Eukaryota</taxon>
        <taxon>Viridiplantae</taxon>
        <taxon>Streptophyta</taxon>
        <taxon>Embryophyta</taxon>
        <taxon>Tracheophyta</taxon>
        <taxon>Spermatophyta</taxon>
        <taxon>Magnoliopsida</taxon>
        <taxon>Liliopsida</taxon>
        <taxon>Poales</taxon>
        <taxon>Poaceae</taxon>
        <taxon>BOP clade</taxon>
        <taxon>Oryzoideae</taxon>
        <taxon>Oryzeae</taxon>
        <taxon>Oryzinae</taxon>
        <taxon>Oryza</taxon>
        <taxon>Oryza sativa</taxon>
    </lineage>
</organism>
<dbReference type="EMBL" id="AP005879">
    <property type="protein sequence ID" value="BAD23674.1"/>
    <property type="molecule type" value="Genomic_DNA"/>
</dbReference>